<organism evidence="2 3">
    <name type="scientific">Glaciecola petra</name>
    <dbReference type="NCBI Taxonomy" id="3075602"/>
    <lineage>
        <taxon>Bacteria</taxon>
        <taxon>Pseudomonadati</taxon>
        <taxon>Pseudomonadota</taxon>
        <taxon>Gammaproteobacteria</taxon>
        <taxon>Alteromonadales</taxon>
        <taxon>Alteromonadaceae</taxon>
        <taxon>Glaciecola</taxon>
    </lineage>
</organism>
<proteinExistence type="predicted"/>
<dbReference type="PANTHER" id="PTHR44086:SF10">
    <property type="entry name" value="THIOSULFATE SULFURTRANSFERASE_RHODANESE-LIKE DOMAIN-CONTAINING PROTEIN 3"/>
    <property type="match status" value="1"/>
</dbReference>
<comment type="caution">
    <text evidence="2">The sequence shown here is derived from an EMBL/GenBank/DDBJ whole genome shotgun (WGS) entry which is preliminary data.</text>
</comment>
<dbReference type="InterPro" id="IPR001763">
    <property type="entry name" value="Rhodanese-like_dom"/>
</dbReference>
<dbReference type="Gene3D" id="3.40.250.10">
    <property type="entry name" value="Rhodanese-like domain"/>
    <property type="match status" value="1"/>
</dbReference>
<dbReference type="Pfam" id="PF00581">
    <property type="entry name" value="Rhodanese"/>
    <property type="match status" value="1"/>
</dbReference>
<reference evidence="2 3" key="1">
    <citation type="submission" date="2023-09" db="EMBL/GenBank/DDBJ databases">
        <authorList>
            <person name="Rey-Velasco X."/>
        </authorList>
    </citation>
    <scope>NUCLEOTIDE SEQUENCE [LARGE SCALE GENOMIC DNA]</scope>
    <source>
        <strain evidence="2 3">P117</strain>
    </source>
</reference>
<evidence type="ECO:0000313" key="2">
    <source>
        <dbReference type="EMBL" id="MDT0596264.1"/>
    </source>
</evidence>
<protein>
    <submittedName>
        <fullName evidence="2">Rhodanese-like domain-containing protein</fullName>
    </submittedName>
</protein>
<evidence type="ECO:0000259" key="1">
    <source>
        <dbReference type="PROSITE" id="PS50206"/>
    </source>
</evidence>
<gene>
    <name evidence="2" type="ORF">RM552_15525</name>
</gene>
<dbReference type="InterPro" id="IPR036873">
    <property type="entry name" value="Rhodanese-like_dom_sf"/>
</dbReference>
<keyword evidence="3" id="KW-1185">Reference proteome</keyword>
<dbReference type="RefSeq" id="WP_311369791.1">
    <property type="nucleotide sequence ID" value="NZ_JAVRHX010000006.1"/>
</dbReference>
<dbReference type="SMART" id="SM00450">
    <property type="entry name" value="RHOD"/>
    <property type="match status" value="1"/>
</dbReference>
<sequence>MKLLTGRQLVSYVQLEIQQCDCAALARAIKQNAIVIDIREESEVILGMVPGATHIPRGVLEMEITSHASVKNCENPLVDLAENPIYLYCRSGARSALAAKSLSEMGLKNVWSVAGGFNDWQLQERPIISNKEAKVWEVDGLFAWEQGGGI</sequence>
<dbReference type="PROSITE" id="PS50206">
    <property type="entry name" value="RHODANESE_3"/>
    <property type="match status" value="1"/>
</dbReference>
<accession>A0ABU2ZUE9</accession>
<name>A0ABU2ZUE9_9ALTE</name>
<dbReference type="PANTHER" id="PTHR44086">
    <property type="entry name" value="THIOSULFATE SULFURTRANSFERASE RDL2, MITOCHONDRIAL-RELATED"/>
    <property type="match status" value="1"/>
</dbReference>
<dbReference type="EMBL" id="JAVRHX010000006">
    <property type="protein sequence ID" value="MDT0596264.1"/>
    <property type="molecule type" value="Genomic_DNA"/>
</dbReference>
<dbReference type="Proteomes" id="UP001253545">
    <property type="component" value="Unassembled WGS sequence"/>
</dbReference>
<dbReference type="SUPFAM" id="SSF52821">
    <property type="entry name" value="Rhodanese/Cell cycle control phosphatase"/>
    <property type="match status" value="1"/>
</dbReference>
<evidence type="ECO:0000313" key="3">
    <source>
        <dbReference type="Proteomes" id="UP001253545"/>
    </source>
</evidence>
<feature type="domain" description="Rhodanese" evidence="1">
    <location>
        <begin position="29"/>
        <end position="129"/>
    </location>
</feature>